<proteinExistence type="predicted"/>
<protein>
    <recommendedName>
        <fullName evidence="1">Cyclic nucleotide-binding domain-containing protein</fullName>
    </recommendedName>
</protein>
<dbReference type="OrthoDB" id="290916at2"/>
<feature type="domain" description="Cyclic nucleotide-binding" evidence="1">
    <location>
        <begin position="7"/>
        <end position="76"/>
    </location>
</feature>
<reference evidence="2 3" key="1">
    <citation type="submission" date="2015-10" db="EMBL/GenBank/DDBJ databases">
        <title>Draft genome sequence of pyrrolomycin-producing Streptomyces vitaminophilus.</title>
        <authorList>
            <person name="Graham D.E."/>
            <person name="Mahan K.M."/>
            <person name="Klingeman D.M."/>
            <person name="Hettich R.L."/>
            <person name="Parry R.J."/>
        </authorList>
    </citation>
    <scope>NUCLEOTIDE SEQUENCE [LARGE SCALE GENOMIC DNA]</scope>
    <source>
        <strain evidence="2 3">ATCC 31673</strain>
    </source>
</reference>
<dbReference type="InterPro" id="IPR018490">
    <property type="entry name" value="cNMP-bd_dom_sf"/>
</dbReference>
<dbReference type="InterPro" id="IPR050397">
    <property type="entry name" value="Env_Response_Regulators"/>
</dbReference>
<dbReference type="GO" id="GO:0005829">
    <property type="term" value="C:cytosol"/>
    <property type="evidence" value="ECO:0007669"/>
    <property type="project" value="TreeGrafter"/>
</dbReference>
<dbReference type="InterPro" id="IPR014710">
    <property type="entry name" value="RmlC-like_jellyroll"/>
</dbReference>
<dbReference type="PROSITE" id="PS50042">
    <property type="entry name" value="CNMP_BINDING_3"/>
    <property type="match status" value="1"/>
</dbReference>
<dbReference type="RefSeq" id="WP_018384889.1">
    <property type="nucleotide sequence ID" value="NZ_LLZU01000016.1"/>
</dbReference>
<dbReference type="CDD" id="cd00038">
    <property type="entry name" value="CAP_ED"/>
    <property type="match status" value="1"/>
</dbReference>
<dbReference type="Gene3D" id="2.60.120.10">
    <property type="entry name" value="Jelly Rolls"/>
    <property type="match status" value="1"/>
</dbReference>
<dbReference type="GO" id="GO:0003700">
    <property type="term" value="F:DNA-binding transcription factor activity"/>
    <property type="evidence" value="ECO:0007669"/>
    <property type="project" value="TreeGrafter"/>
</dbReference>
<evidence type="ECO:0000313" key="2">
    <source>
        <dbReference type="EMBL" id="KRV48987.1"/>
    </source>
</evidence>
<dbReference type="AlphaFoldDB" id="A0A0T6LS98"/>
<sequence>MTTSAGFLTGLTEPQRGQLLALAETVRFPSGARIFDEGELAERFWIAEEGSVALDVHVPGQSPPIVETLGPGDLVGWSWLFPPYRWHLGARTLSPVTARQFDAAAVRDRCARDPDFGHALTCAVGSVIGRRLRGARARLLDLYGPPRGGGR</sequence>
<dbReference type="EMBL" id="LLZU01000016">
    <property type="protein sequence ID" value="KRV48987.1"/>
    <property type="molecule type" value="Genomic_DNA"/>
</dbReference>
<dbReference type="Proteomes" id="UP000050867">
    <property type="component" value="Unassembled WGS sequence"/>
</dbReference>
<organism evidence="2 3">
    <name type="scientific">Wenjunlia vitaminophila</name>
    <name type="common">Streptomyces vitaminophilus</name>
    <dbReference type="NCBI Taxonomy" id="76728"/>
    <lineage>
        <taxon>Bacteria</taxon>
        <taxon>Bacillati</taxon>
        <taxon>Actinomycetota</taxon>
        <taxon>Actinomycetes</taxon>
        <taxon>Kitasatosporales</taxon>
        <taxon>Streptomycetaceae</taxon>
        <taxon>Wenjunlia</taxon>
    </lineage>
</organism>
<dbReference type="SMART" id="SM00100">
    <property type="entry name" value="cNMP"/>
    <property type="match status" value="1"/>
</dbReference>
<dbReference type="InterPro" id="IPR000595">
    <property type="entry name" value="cNMP-bd_dom"/>
</dbReference>
<evidence type="ECO:0000259" key="1">
    <source>
        <dbReference type="PROSITE" id="PS50042"/>
    </source>
</evidence>
<dbReference type="Pfam" id="PF00027">
    <property type="entry name" value="cNMP_binding"/>
    <property type="match status" value="1"/>
</dbReference>
<evidence type="ECO:0000313" key="3">
    <source>
        <dbReference type="Proteomes" id="UP000050867"/>
    </source>
</evidence>
<dbReference type="eggNOG" id="COG0664">
    <property type="taxonomic scope" value="Bacteria"/>
</dbReference>
<comment type="caution">
    <text evidence="2">The sequence shown here is derived from an EMBL/GenBank/DDBJ whole genome shotgun (WGS) entry which is preliminary data.</text>
</comment>
<keyword evidence="3" id="KW-1185">Reference proteome</keyword>
<gene>
    <name evidence="2" type="ORF">AQ490_21965</name>
</gene>
<accession>A0A0T6LS98</accession>
<dbReference type="SUPFAM" id="SSF51206">
    <property type="entry name" value="cAMP-binding domain-like"/>
    <property type="match status" value="1"/>
</dbReference>
<dbReference type="PANTHER" id="PTHR24567">
    <property type="entry name" value="CRP FAMILY TRANSCRIPTIONAL REGULATORY PROTEIN"/>
    <property type="match status" value="1"/>
</dbReference>
<dbReference type="STRING" id="76728.AQ490_21965"/>
<dbReference type="PANTHER" id="PTHR24567:SF74">
    <property type="entry name" value="HTH-TYPE TRANSCRIPTIONAL REGULATOR ARCR"/>
    <property type="match status" value="1"/>
</dbReference>
<name>A0A0T6LS98_WENVI</name>